<gene>
    <name evidence="9" type="ORF">Z968_01015</name>
</gene>
<dbReference type="RefSeq" id="WP_039252148.1">
    <property type="nucleotide sequence ID" value="NZ_JENJ01000003.1"/>
</dbReference>
<feature type="domain" description="tRNA/rRNA methyltransferase SpoU type" evidence="8">
    <location>
        <begin position="7"/>
        <end position="148"/>
    </location>
</feature>
<keyword evidence="4 6" id="KW-0949">S-adenosyl-L-methionine</keyword>
<feature type="binding site" evidence="6 7">
    <location>
        <position position="136"/>
    </location>
    <ligand>
        <name>S-adenosyl-L-methionine</name>
        <dbReference type="ChEBI" id="CHEBI:59789"/>
    </ligand>
</feature>
<evidence type="ECO:0000256" key="1">
    <source>
        <dbReference type="ARBA" id="ARBA00022490"/>
    </source>
</evidence>
<dbReference type="GO" id="GO:0003723">
    <property type="term" value="F:RNA binding"/>
    <property type="evidence" value="ECO:0007669"/>
    <property type="project" value="InterPro"/>
</dbReference>
<evidence type="ECO:0000256" key="3">
    <source>
        <dbReference type="ARBA" id="ARBA00022679"/>
    </source>
</evidence>
<proteinExistence type="inferred from homology"/>
<organism evidence="9 10">
    <name type="scientific">Clostridium novyi A str. 4552</name>
    <dbReference type="NCBI Taxonomy" id="1444289"/>
    <lineage>
        <taxon>Bacteria</taxon>
        <taxon>Bacillati</taxon>
        <taxon>Bacillota</taxon>
        <taxon>Clostridia</taxon>
        <taxon>Eubacteriales</taxon>
        <taxon>Clostridiaceae</taxon>
        <taxon>Clostridium</taxon>
    </lineage>
</organism>
<dbReference type="SUPFAM" id="SSF75217">
    <property type="entry name" value="alpha/beta knot"/>
    <property type="match status" value="1"/>
</dbReference>
<evidence type="ECO:0000313" key="9">
    <source>
        <dbReference type="EMBL" id="KGM98087.1"/>
    </source>
</evidence>
<dbReference type="GO" id="GO:0042802">
    <property type="term" value="F:identical protein binding"/>
    <property type="evidence" value="ECO:0007669"/>
    <property type="project" value="UniProtKB-ARBA"/>
</dbReference>
<feature type="binding site" evidence="6 7">
    <location>
        <position position="106"/>
    </location>
    <ligand>
        <name>S-adenosyl-L-methionine</name>
        <dbReference type="ChEBI" id="CHEBI:59789"/>
    </ligand>
</feature>
<dbReference type="InterPro" id="IPR001537">
    <property type="entry name" value="SpoU_MeTrfase"/>
</dbReference>
<dbReference type="InterPro" id="IPR029026">
    <property type="entry name" value="tRNA_m1G_MTases_N"/>
</dbReference>
<dbReference type="InterPro" id="IPR029028">
    <property type="entry name" value="Alpha/beta_knot_MTases"/>
</dbReference>
<evidence type="ECO:0000256" key="4">
    <source>
        <dbReference type="ARBA" id="ARBA00022691"/>
    </source>
</evidence>
<comment type="caution">
    <text evidence="6">Lacks conserved residue(s) required for the propagation of feature annotation.</text>
</comment>
<evidence type="ECO:0000256" key="2">
    <source>
        <dbReference type="ARBA" id="ARBA00022603"/>
    </source>
</evidence>
<reference evidence="9 10" key="1">
    <citation type="submission" date="2014-01" db="EMBL/GenBank/DDBJ databases">
        <title>Plasmidome dynamics in the species complex Clostridium novyi sensu lato converts strains of independent lineages into distinctly different pathogens.</title>
        <authorList>
            <person name="Skarin H."/>
            <person name="Segerman B."/>
        </authorList>
    </citation>
    <scope>NUCLEOTIDE SEQUENCE [LARGE SCALE GENOMIC DNA]</scope>
    <source>
        <strain evidence="9 10">4552</strain>
    </source>
</reference>
<evidence type="ECO:0000256" key="5">
    <source>
        <dbReference type="ARBA" id="ARBA00022694"/>
    </source>
</evidence>
<keyword evidence="5 6" id="KW-0819">tRNA processing</keyword>
<comment type="catalytic activity">
    <reaction evidence="6">
        <text>cytidine(34) in tRNA + S-adenosyl-L-methionine = 2'-O-methylcytidine(34) in tRNA + S-adenosyl-L-homocysteine + H(+)</text>
        <dbReference type="Rhea" id="RHEA:43084"/>
        <dbReference type="Rhea" id="RHEA-COMP:10331"/>
        <dbReference type="Rhea" id="RHEA-COMP:10332"/>
        <dbReference type="ChEBI" id="CHEBI:15378"/>
        <dbReference type="ChEBI" id="CHEBI:57856"/>
        <dbReference type="ChEBI" id="CHEBI:59789"/>
        <dbReference type="ChEBI" id="CHEBI:74495"/>
        <dbReference type="ChEBI" id="CHEBI:82748"/>
        <dbReference type="EC" id="2.1.1.207"/>
    </reaction>
</comment>
<keyword evidence="1 6" id="KW-0963">Cytoplasm</keyword>
<dbReference type="GO" id="GO:0141098">
    <property type="term" value="F:tRNA (cytidine(34)-2'-O)-methyltransferase activity"/>
    <property type="evidence" value="ECO:0007669"/>
    <property type="project" value="RHEA"/>
</dbReference>
<comment type="subcellular location">
    <subcellularLocation>
        <location evidence="6">Cytoplasm</location>
    </subcellularLocation>
</comment>
<dbReference type="AlphaFoldDB" id="A0A0A0IAW8"/>
<dbReference type="CDD" id="cd18094">
    <property type="entry name" value="SpoU-like_TrmL"/>
    <property type="match status" value="1"/>
</dbReference>
<dbReference type="GO" id="GO:0002130">
    <property type="term" value="P:wobble position ribose methylation"/>
    <property type="evidence" value="ECO:0007669"/>
    <property type="project" value="TreeGrafter"/>
</dbReference>
<dbReference type="GO" id="GO:0005737">
    <property type="term" value="C:cytoplasm"/>
    <property type="evidence" value="ECO:0007669"/>
    <property type="project" value="UniProtKB-SubCell"/>
</dbReference>
<dbReference type="PANTHER" id="PTHR42971">
    <property type="entry name" value="TRNA (CYTIDINE(34)-2'-O)-METHYLTRANSFERASE"/>
    <property type="match status" value="1"/>
</dbReference>
<dbReference type="PANTHER" id="PTHR42971:SF1">
    <property type="entry name" value="TRNA (CYTIDINE(34)-2'-O)-METHYLTRANSFERASE"/>
    <property type="match status" value="1"/>
</dbReference>
<comment type="function">
    <text evidence="6">Could methylate the ribose at the nucleotide 34 wobble position in tRNA.</text>
</comment>
<protein>
    <recommendedName>
        <fullName evidence="6">Putative tRNA (cytidine(34)-2'-O)-methyltransferase</fullName>
        <ecNumber evidence="6">2.1.1.207</ecNumber>
    </recommendedName>
    <alternativeName>
        <fullName evidence="6">tRNA (cytidine/uridine-2'-O-)-methyltransferase</fullName>
    </alternativeName>
</protein>
<evidence type="ECO:0000256" key="7">
    <source>
        <dbReference type="PIRSR" id="PIRSR029256-1"/>
    </source>
</evidence>
<dbReference type="EMBL" id="JENJ01000003">
    <property type="protein sequence ID" value="KGM98087.1"/>
    <property type="molecule type" value="Genomic_DNA"/>
</dbReference>
<evidence type="ECO:0000259" key="8">
    <source>
        <dbReference type="Pfam" id="PF00588"/>
    </source>
</evidence>
<dbReference type="Proteomes" id="UP000030012">
    <property type="component" value="Unassembled WGS sequence"/>
</dbReference>
<dbReference type="GO" id="GO:0141102">
    <property type="term" value="F:tRNA (5-carboxymethylaminomethyluridine(34)-2'-O)-methyltransferase activity"/>
    <property type="evidence" value="ECO:0007669"/>
    <property type="project" value="RHEA"/>
</dbReference>
<dbReference type="FunFam" id="3.40.1280.10:FF:000002">
    <property type="entry name" value="Peptidylprolyl isomerase"/>
    <property type="match status" value="1"/>
</dbReference>
<name>A0A0A0IAW8_CLONO</name>
<dbReference type="HAMAP" id="MF_01885">
    <property type="entry name" value="tRNA_methyltr_TrmL"/>
    <property type="match status" value="1"/>
</dbReference>
<dbReference type="EC" id="2.1.1.207" evidence="6"/>
<comment type="similarity">
    <text evidence="6">Belongs to the class IV-like SAM-binding methyltransferase superfamily. RNA methyltransferase TrmH family. TrmL subfamily.</text>
</comment>
<comment type="catalytic activity">
    <reaction evidence="6">
        <text>5-carboxymethylaminomethyluridine(34) in tRNA(Leu) + S-adenosyl-L-methionine = 5-carboxymethylaminomethyl-2'-O-methyluridine(34) in tRNA(Leu) + S-adenosyl-L-homocysteine + H(+)</text>
        <dbReference type="Rhea" id="RHEA:43088"/>
        <dbReference type="Rhea" id="RHEA-COMP:10333"/>
        <dbReference type="Rhea" id="RHEA-COMP:10334"/>
        <dbReference type="ChEBI" id="CHEBI:15378"/>
        <dbReference type="ChEBI" id="CHEBI:57856"/>
        <dbReference type="ChEBI" id="CHEBI:59789"/>
        <dbReference type="ChEBI" id="CHEBI:74508"/>
        <dbReference type="ChEBI" id="CHEBI:74511"/>
        <dbReference type="EC" id="2.1.1.207"/>
    </reaction>
</comment>
<feature type="binding site" evidence="6 7">
    <location>
        <position position="127"/>
    </location>
    <ligand>
        <name>S-adenosyl-L-methionine</name>
        <dbReference type="ChEBI" id="CHEBI:59789"/>
    </ligand>
</feature>
<sequence length="160" mass="18485">MLDTPNLNIVLFEPEIPQNTGNIGRTCVLTNSKLHLIKPLGFRIDDKSLKRAGLDYWPHLDVEVHESFDDMINKYPNANIYLSTTKEPKYHHDEVNYKKGDFIVFGRESSGLPDYIRDKYVENRIRVPMIKTTTRSLNLSNTVSIVAYEALRQLGFPDMK</sequence>
<dbReference type="InterPro" id="IPR016914">
    <property type="entry name" value="TrmL"/>
</dbReference>
<dbReference type="Pfam" id="PF00588">
    <property type="entry name" value="SpoU_methylase"/>
    <property type="match status" value="1"/>
</dbReference>
<comment type="caution">
    <text evidence="9">The sequence shown here is derived from an EMBL/GenBank/DDBJ whole genome shotgun (WGS) entry which is preliminary data.</text>
</comment>
<accession>A0A0A0IAW8</accession>
<dbReference type="Gene3D" id="3.40.1280.10">
    <property type="match status" value="1"/>
</dbReference>
<evidence type="ECO:0000256" key="6">
    <source>
        <dbReference type="HAMAP-Rule" id="MF_01885"/>
    </source>
</evidence>
<evidence type="ECO:0000313" key="10">
    <source>
        <dbReference type="Proteomes" id="UP000030012"/>
    </source>
</evidence>
<keyword evidence="2 6" id="KW-0489">Methyltransferase</keyword>
<dbReference type="OrthoDB" id="9789043at2"/>
<dbReference type="PIRSF" id="PIRSF029256">
    <property type="entry name" value="SpoU_TrmH_prd"/>
    <property type="match status" value="1"/>
</dbReference>
<keyword evidence="3 6" id="KW-0808">Transferase</keyword>